<dbReference type="GeneID" id="87885313"/>
<reference evidence="1" key="1">
    <citation type="journal article" date="2023" name="Mol. Phylogenet. Evol.">
        <title>Genome-scale phylogeny and comparative genomics of the fungal order Sordariales.</title>
        <authorList>
            <person name="Hensen N."/>
            <person name="Bonometti L."/>
            <person name="Westerberg I."/>
            <person name="Brannstrom I.O."/>
            <person name="Guillou S."/>
            <person name="Cros-Aarteil S."/>
            <person name="Calhoun S."/>
            <person name="Haridas S."/>
            <person name="Kuo A."/>
            <person name="Mondo S."/>
            <person name="Pangilinan J."/>
            <person name="Riley R."/>
            <person name="LaButti K."/>
            <person name="Andreopoulos B."/>
            <person name="Lipzen A."/>
            <person name="Chen C."/>
            <person name="Yan M."/>
            <person name="Daum C."/>
            <person name="Ng V."/>
            <person name="Clum A."/>
            <person name="Steindorff A."/>
            <person name="Ohm R.A."/>
            <person name="Martin F."/>
            <person name="Silar P."/>
            <person name="Natvig D.O."/>
            <person name="Lalanne C."/>
            <person name="Gautier V."/>
            <person name="Ament-Velasquez S.L."/>
            <person name="Kruys A."/>
            <person name="Hutchinson M.I."/>
            <person name="Powell A.J."/>
            <person name="Barry K."/>
            <person name="Miller A.N."/>
            <person name="Grigoriev I.V."/>
            <person name="Debuchy R."/>
            <person name="Gladieux P."/>
            <person name="Hiltunen Thoren M."/>
            <person name="Johannesson H."/>
        </authorList>
    </citation>
    <scope>NUCLEOTIDE SEQUENCE</scope>
    <source>
        <strain evidence="1">CBS 333.67</strain>
    </source>
</reference>
<dbReference type="EMBL" id="JAUDZG010000001">
    <property type="protein sequence ID" value="KAK3309473.1"/>
    <property type="molecule type" value="Genomic_DNA"/>
</dbReference>
<reference evidence="1" key="2">
    <citation type="submission" date="2023-06" db="EMBL/GenBank/DDBJ databases">
        <authorList>
            <consortium name="Lawrence Berkeley National Laboratory"/>
            <person name="Mondo S.J."/>
            <person name="Hensen N."/>
            <person name="Bonometti L."/>
            <person name="Westerberg I."/>
            <person name="Brannstrom I.O."/>
            <person name="Guillou S."/>
            <person name="Cros-Aarteil S."/>
            <person name="Calhoun S."/>
            <person name="Haridas S."/>
            <person name="Kuo A."/>
            <person name="Pangilinan J."/>
            <person name="Riley R."/>
            <person name="Labutti K."/>
            <person name="Andreopoulos B."/>
            <person name="Lipzen A."/>
            <person name="Chen C."/>
            <person name="Yanf M."/>
            <person name="Daum C."/>
            <person name="Ng V."/>
            <person name="Clum A."/>
            <person name="Steindorff A."/>
            <person name="Ohm R."/>
            <person name="Martin F."/>
            <person name="Silar P."/>
            <person name="Natvig D."/>
            <person name="Lalanne C."/>
            <person name="Gautier V."/>
            <person name="Ament-Velasquez S.L."/>
            <person name="Kruys A."/>
            <person name="Hutchinson M.I."/>
            <person name="Powell A.J."/>
            <person name="Barry K."/>
            <person name="Miller A.N."/>
            <person name="Grigoriev I.V."/>
            <person name="Debuchy R."/>
            <person name="Gladieux P."/>
            <person name="Thoren M.H."/>
            <person name="Johannesson H."/>
        </authorList>
    </citation>
    <scope>NUCLEOTIDE SEQUENCE</scope>
    <source>
        <strain evidence="1">CBS 333.67</strain>
    </source>
</reference>
<keyword evidence="2" id="KW-1185">Reference proteome</keyword>
<sequence>MNVMNEPAENVTVVEEDKYDLNFASGIPNATVPARPIHAARVSMEARIGEESGEDGPGACQIKLCPFADRSYSAIAGFQFELLRTITLANMMQIIEGTFPDLPAALRCDMKGFDFMDVDGYFDGCRDWIAQAFVRAHAAGVVGWDIPHAVFKLDFVPPFGSSEDIKSALVSIELRIGEDSRKEGPGACQGKLCTDTGRNKRRVSVGFQFMLLRPIILRQMIDLINGEHSMLPSTTGADLKCFDFIDNDRHFDGCRDWIAQAFVRAHAIDVVDWKIAGITGPSGQQLQHVSLRPKPGVKATVIDWNNAGFHDVIGKYFEEPSIDGAGNMVVHYRHLPLEAGRFWARDFSPQLIPEPPLLAVVAPLCLLHMAVLRLMAAVVALFQLRVVGLLPLPDVAVVAKLLLPSEVVFQDAGWAEACVQA</sequence>
<accession>A0AAJ0H0A8</accession>
<comment type="caution">
    <text evidence="1">The sequence shown here is derived from an EMBL/GenBank/DDBJ whole genome shotgun (WGS) entry which is preliminary data.</text>
</comment>
<evidence type="ECO:0000313" key="2">
    <source>
        <dbReference type="Proteomes" id="UP001273166"/>
    </source>
</evidence>
<proteinExistence type="predicted"/>
<organism evidence="1 2">
    <name type="scientific">Chaetomium strumarium</name>
    <dbReference type="NCBI Taxonomy" id="1170767"/>
    <lineage>
        <taxon>Eukaryota</taxon>
        <taxon>Fungi</taxon>
        <taxon>Dikarya</taxon>
        <taxon>Ascomycota</taxon>
        <taxon>Pezizomycotina</taxon>
        <taxon>Sordariomycetes</taxon>
        <taxon>Sordariomycetidae</taxon>
        <taxon>Sordariales</taxon>
        <taxon>Chaetomiaceae</taxon>
        <taxon>Chaetomium</taxon>
    </lineage>
</organism>
<gene>
    <name evidence="1" type="ORF">B0T15DRAFT_488203</name>
</gene>
<name>A0AAJ0H0A8_9PEZI</name>
<dbReference type="Proteomes" id="UP001273166">
    <property type="component" value="Unassembled WGS sequence"/>
</dbReference>
<dbReference type="AlphaFoldDB" id="A0AAJ0H0A8"/>
<evidence type="ECO:0000313" key="1">
    <source>
        <dbReference type="EMBL" id="KAK3309473.1"/>
    </source>
</evidence>
<dbReference type="RefSeq" id="XP_062725253.1">
    <property type="nucleotide sequence ID" value="XM_062866484.1"/>
</dbReference>
<protein>
    <submittedName>
        <fullName evidence="1">Uncharacterized protein</fullName>
    </submittedName>
</protein>